<organism evidence="1 2">
    <name type="scientific">Virgisporangium aliadipatigenens</name>
    <dbReference type="NCBI Taxonomy" id="741659"/>
    <lineage>
        <taxon>Bacteria</taxon>
        <taxon>Bacillati</taxon>
        <taxon>Actinomycetota</taxon>
        <taxon>Actinomycetes</taxon>
        <taxon>Micromonosporales</taxon>
        <taxon>Micromonosporaceae</taxon>
        <taxon>Virgisporangium</taxon>
    </lineage>
</organism>
<evidence type="ECO:0000313" key="2">
    <source>
        <dbReference type="Proteomes" id="UP000619260"/>
    </source>
</evidence>
<evidence type="ECO:0000313" key="1">
    <source>
        <dbReference type="EMBL" id="GIJ47257.1"/>
    </source>
</evidence>
<dbReference type="EMBL" id="BOPF01000014">
    <property type="protein sequence ID" value="GIJ47257.1"/>
    <property type="molecule type" value="Genomic_DNA"/>
</dbReference>
<gene>
    <name evidence="1" type="ORF">Val02_41430</name>
</gene>
<dbReference type="Proteomes" id="UP000619260">
    <property type="component" value="Unassembled WGS sequence"/>
</dbReference>
<protein>
    <submittedName>
        <fullName evidence="1">Uncharacterized protein</fullName>
    </submittedName>
</protein>
<comment type="caution">
    <text evidence="1">The sequence shown here is derived from an EMBL/GenBank/DDBJ whole genome shotgun (WGS) entry which is preliminary data.</text>
</comment>
<accession>A0A8J3YMZ4</accession>
<name>A0A8J3YMZ4_9ACTN</name>
<sequence length="95" mass="9961">MIGLVVAGVLILLAATGVVVTSAFNRSNSYAVGSCVKRGGSQEAVPVDCKEAGSFTVVSKESKVDDCADKAQPYVVVERRSGKDEVLCLKPTEQK</sequence>
<keyword evidence="2" id="KW-1185">Reference proteome</keyword>
<proteinExistence type="predicted"/>
<dbReference type="AlphaFoldDB" id="A0A8J3YMZ4"/>
<reference evidence="1" key="1">
    <citation type="submission" date="2021-01" db="EMBL/GenBank/DDBJ databases">
        <title>Whole genome shotgun sequence of Virgisporangium aliadipatigenens NBRC 105644.</title>
        <authorList>
            <person name="Komaki H."/>
            <person name="Tamura T."/>
        </authorList>
    </citation>
    <scope>NUCLEOTIDE SEQUENCE</scope>
    <source>
        <strain evidence="1">NBRC 105644</strain>
    </source>
</reference>